<sequence>MAMLRLRRFSGSLKKALKASEVCFLAAAVPLAFLIAATLCARSIGSRWIIFILLLNSPVLALRLLRERLIFSPTSGGGDWYTRVDFFFLSSFMSKLSTSSSSFTLTGEIERAFSHGLSSIDSSHTTQSPKH</sequence>
<evidence type="ECO:0000313" key="2">
    <source>
        <dbReference type="EMBL" id="MBX07883.1"/>
    </source>
</evidence>
<dbReference type="AlphaFoldDB" id="A0A2P2KQ75"/>
<keyword evidence="1" id="KW-0472">Membrane</keyword>
<accession>A0A2P2KQ75</accession>
<organism evidence="2">
    <name type="scientific">Rhizophora mucronata</name>
    <name type="common">Asiatic mangrove</name>
    <dbReference type="NCBI Taxonomy" id="61149"/>
    <lineage>
        <taxon>Eukaryota</taxon>
        <taxon>Viridiplantae</taxon>
        <taxon>Streptophyta</taxon>
        <taxon>Embryophyta</taxon>
        <taxon>Tracheophyta</taxon>
        <taxon>Spermatophyta</taxon>
        <taxon>Magnoliopsida</taxon>
        <taxon>eudicotyledons</taxon>
        <taxon>Gunneridae</taxon>
        <taxon>Pentapetalae</taxon>
        <taxon>rosids</taxon>
        <taxon>fabids</taxon>
        <taxon>Malpighiales</taxon>
        <taxon>Rhizophoraceae</taxon>
        <taxon>Rhizophora</taxon>
    </lineage>
</organism>
<name>A0A2P2KQ75_RHIMU</name>
<protein>
    <submittedName>
        <fullName evidence="2">Uncharacterized protein MANES_01G189400</fullName>
    </submittedName>
</protein>
<evidence type="ECO:0000256" key="1">
    <source>
        <dbReference type="SAM" id="Phobius"/>
    </source>
</evidence>
<reference evidence="2" key="1">
    <citation type="submission" date="2018-02" db="EMBL/GenBank/DDBJ databases">
        <title>Rhizophora mucronata_Transcriptome.</title>
        <authorList>
            <person name="Meera S.P."/>
            <person name="Sreeshan A."/>
            <person name="Augustine A."/>
        </authorList>
    </citation>
    <scope>NUCLEOTIDE SEQUENCE</scope>
    <source>
        <tissue evidence="2">Leaf</tissue>
    </source>
</reference>
<keyword evidence="1" id="KW-1133">Transmembrane helix</keyword>
<keyword evidence="1" id="KW-0812">Transmembrane</keyword>
<dbReference type="EMBL" id="GGEC01027399">
    <property type="protein sequence ID" value="MBX07883.1"/>
    <property type="molecule type" value="Transcribed_RNA"/>
</dbReference>
<proteinExistence type="predicted"/>
<feature type="transmembrane region" description="Helical" evidence="1">
    <location>
        <begin position="47"/>
        <end position="65"/>
    </location>
</feature>